<dbReference type="EMBL" id="LSTO01000001">
    <property type="protein sequence ID" value="OWW21420.1"/>
    <property type="molecule type" value="Genomic_DNA"/>
</dbReference>
<dbReference type="Proteomes" id="UP000197535">
    <property type="component" value="Unassembled WGS sequence"/>
</dbReference>
<keyword evidence="2" id="KW-1185">Reference proteome</keyword>
<dbReference type="RefSeq" id="WP_088708277.1">
    <property type="nucleotide sequence ID" value="NZ_LSTO01000001.1"/>
</dbReference>
<comment type="caution">
    <text evidence="1">The sequence shown here is derived from an EMBL/GenBank/DDBJ whole genome shotgun (WGS) entry which is preliminary data.</text>
</comment>
<accession>A0A254TFM3</accession>
<dbReference type="AlphaFoldDB" id="A0A254TFM3"/>
<organism evidence="1 2">
    <name type="scientific">Noviherbaspirillum denitrificans</name>
    <dbReference type="NCBI Taxonomy" id="1968433"/>
    <lineage>
        <taxon>Bacteria</taxon>
        <taxon>Pseudomonadati</taxon>
        <taxon>Pseudomonadota</taxon>
        <taxon>Betaproteobacteria</taxon>
        <taxon>Burkholderiales</taxon>
        <taxon>Oxalobacteraceae</taxon>
        <taxon>Noviherbaspirillum</taxon>
    </lineage>
</organism>
<proteinExistence type="predicted"/>
<gene>
    <name evidence="1" type="ORF">AYR66_19955</name>
</gene>
<evidence type="ECO:0000313" key="1">
    <source>
        <dbReference type="EMBL" id="OWW21420.1"/>
    </source>
</evidence>
<evidence type="ECO:0000313" key="2">
    <source>
        <dbReference type="Proteomes" id="UP000197535"/>
    </source>
</evidence>
<reference evidence="1 2" key="1">
    <citation type="submission" date="2016-02" db="EMBL/GenBank/DDBJ databases">
        <authorList>
            <person name="Wen L."/>
            <person name="He K."/>
            <person name="Yang H."/>
        </authorList>
    </citation>
    <scope>NUCLEOTIDE SEQUENCE [LARGE SCALE GENOMIC DNA]</scope>
    <source>
        <strain evidence="1 2">TSA40</strain>
    </source>
</reference>
<name>A0A254TFM3_9BURK</name>
<sequence>MMLDEQHSEELRALRNLERTVRAYSLTAHMIPAYRRQEMLAVALREVVNARKSAIRKSRTAFRSAKPDTSTG</sequence>
<dbReference type="OrthoDB" id="8780909at2"/>
<protein>
    <submittedName>
        <fullName evidence="1">Uncharacterized protein</fullName>
    </submittedName>
</protein>